<evidence type="ECO:0000256" key="7">
    <source>
        <dbReference type="ARBA" id="ARBA00023136"/>
    </source>
</evidence>
<evidence type="ECO:0000313" key="12">
    <source>
        <dbReference type="EMBL" id="CAI9544575.1"/>
    </source>
</evidence>
<keyword evidence="5 10" id="KW-0552">Olfaction</keyword>
<dbReference type="InterPro" id="IPR000276">
    <property type="entry name" value="GPCR_Rhodpsn"/>
</dbReference>
<dbReference type="Gene3D" id="1.20.1070.10">
    <property type="entry name" value="Rhodopsin 7-helix transmembrane proteins"/>
    <property type="match status" value="1"/>
</dbReference>
<keyword evidence="6 10" id="KW-1133">Transmembrane helix</keyword>
<feature type="transmembrane region" description="Helical" evidence="10">
    <location>
        <begin position="256"/>
        <end position="277"/>
    </location>
</feature>
<dbReference type="InterPro" id="IPR017452">
    <property type="entry name" value="GPCR_Rhodpsn_7TM"/>
</dbReference>
<feature type="transmembrane region" description="Helical" evidence="10">
    <location>
        <begin position="156"/>
        <end position="180"/>
    </location>
</feature>
<feature type="transmembrane region" description="Helical" evidence="10">
    <location>
        <begin position="39"/>
        <end position="62"/>
    </location>
</feature>
<evidence type="ECO:0000256" key="5">
    <source>
        <dbReference type="ARBA" id="ARBA00022725"/>
    </source>
</evidence>
<feature type="transmembrane region" description="Helical" evidence="10">
    <location>
        <begin position="213"/>
        <end position="235"/>
    </location>
</feature>
<dbReference type="PRINTS" id="PR00245">
    <property type="entry name" value="OLFACTORYR"/>
</dbReference>
<keyword evidence="3 10" id="KW-0716">Sensory transduction</keyword>
<dbReference type="SUPFAM" id="SSF81321">
    <property type="entry name" value="Family A G protein-coupled receptor-like"/>
    <property type="match status" value="1"/>
</dbReference>
<keyword evidence="8 9" id="KW-0807">Transducer</keyword>
<evidence type="ECO:0000256" key="6">
    <source>
        <dbReference type="ARBA" id="ARBA00022989"/>
    </source>
</evidence>
<sequence>PRLLQTLSRLSHVLRVNLLSSVKSKFILLGLSSSPNIQIILFVIFLIMYMIILSANSLIILATVTDSALHTPMYFFLTYLSILDICYSSTLIPRMLRDMLSAKKNISFAECGTQMSMYIALSLGETECVLLAIMAYDRYIAICYPLHYTSIINRTLCIKIAAGTWICSLLLSSVPVALAFSADLCGNNEINHFLCEIPGILSLGCGNFKMVELVIFVNSIIVLIIPISFIIVTYFKILRAIFRINLSAGQRKAFSTCGSHITIVILFYGSAIATYMRPQSYGSRDVDKLFAIYYATVIPMLNPLFYSLRNKDVKSALKKVLCKHV</sequence>
<feature type="transmembrane region" description="Helical" evidence="10">
    <location>
        <begin position="116"/>
        <end position="136"/>
    </location>
</feature>
<evidence type="ECO:0000256" key="9">
    <source>
        <dbReference type="RuleBase" id="RU000688"/>
    </source>
</evidence>
<name>A0ABN9BAM4_9NEOB</name>
<evidence type="ECO:0000256" key="10">
    <source>
        <dbReference type="RuleBase" id="RU363047"/>
    </source>
</evidence>
<dbReference type="PANTHER" id="PTHR26453">
    <property type="entry name" value="OLFACTORY RECEPTOR"/>
    <property type="match status" value="1"/>
</dbReference>
<keyword evidence="2 10" id="KW-1003">Cell membrane</keyword>
<dbReference type="CDD" id="cd15225">
    <property type="entry name" value="7tmA_OR10A-like"/>
    <property type="match status" value="1"/>
</dbReference>
<reference evidence="12" key="1">
    <citation type="submission" date="2023-05" db="EMBL/GenBank/DDBJ databases">
        <authorList>
            <person name="Stuckert A."/>
        </authorList>
    </citation>
    <scope>NUCLEOTIDE SEQUENCE</scope>
</reference>
<keyword evidence="7 10" id="KW-0472">Membrane</keyword>
<keyword evidence="13" id="KW-1185">Reference proteome</keyword>
<dbReference type="PROSITE" id="PS00237">
    <property type="entry name" value="G_PROTEIN_RECEP_F1_1"/>
    <property type="match status" value="1"/>
</dbReference>
<organism evidence="12 13">
    <name type="scientific">Staurois parvus</name>
    <dbReference type="NCBI Taxonomy" id="386267"/>
    <lineage>
        <taxon>Eukaryota</taxon>
        <taxon>Metazoa</taxon>
        <taxon>Chordata</taxon>
        <taxon>Craniata</taxon>
        <taxon>Vertebrata</taxon>
        <taxon>Euteleostomi</taxon>
        <taxon>Amphibia</taxon>
        <taxon>Batrachia</taxon>
        <taxon>Anura</taxon>
        <taxon>Neobatrachia</taxon>
        <taxon>Ranoidea</taxon>
        <taxon>Ranidae</taxon>
        <taxon>Staurois</taxon>
    </lineage>
</organism>
<dbReference type="EMBL" id="CATNWA010003122">
    <property type="protein sequence ID" value="CAI9544575.1"/>
    <property type="molecule type" value="Genomic_DNA"/>
</dbReference>
<evidence type="ECO:0000256" key="1">
    <source>
        <dbReference type="ARBA" id="ARBA00004651"/>
    </source>
</evidence>
<dbReference type="InterPro" id="IPR000725">
    <property type="entry name" value="Olfact_rcpt"/>
</dbReference>
<evidence type="ECO:0000256" key="4">
    <source>
        <dbReference type="ARBA" id="ARBA00022692"/>
    </source>
</evidence>
<dbReference type="PROSITE" id="PS50262">
    <property type="entry name" value="G_PROTEIN_RECEP_F1_2"/>
    <property type="match status" value="1"/>
</dbReference>
<feature type="transmembrane region" description="Helical" evidence="10">
    <location>
        <begin position="289"/>
        <end position="308"/>
    </location>
</feature>
<evidence type="ECO:0000259" key="11">
    <source>
        <dbReference type="PROSITE" id="PS50262"/>
    </source>
</evidence>
<feature type="non-terminal residue" evidence="12">
    <location>
        <position position="1"/>
    </location>
</feature>
<dbReference type="PRINTS" id="PR00237">
    <property type="entry name" value="GPCRRHODOPSN"/>
</dbReference>
<keyword evidence="9" id="KW-0297">G-protein coupled receptor</keyword>
<protein>
    <recommendedName>
        <fullName evidence="10">Olfactory receptor</fullName>
    </recommendedName>
</protein>
<proteinExistence type="inferred from homology"/>
<keyword evidence="9" id="KW-0675">Receptor</keyword>
<comment type="subcellular location">
    <subcellularLocation>
        <location evidence="1 10">Cell membrane</location>
        <topology evidence="1 10">Multi-pass membrane protein</topology>
    </subcellularLocation>
</comment>
<evidence type="ECO:0000256" key="8">
    <source>
        <dbReference type="ARBA" id="ARBA00023224"/>
    </source>
</evidence>
<comment type="caution">
    <text evidence="12">The sequence shown here is derived from an EMBL/GenBank/DDBJ whole genome shotgun (WGS) entry which is preliminary data.</text>
</comment>
<evidence type="ECO:0000256" key="2">
    <source>
        <dbReference type="ARBA" id="ARBA00022475"/>
    </source>
</evidence>
<evidence type="ECO:0000313" key="13">
    <source>
        <dbReference type="Proteomes" id="UP001162483"/>
    </source>
</evidence>
<accession>A0ABN9BAM4</accession>
<feature type="transmembrane region" description="Helical" evidence="10">
    <location>
        <begin position="74"/>
        <end position="96"/>
    </location>
</feature>
<keyword evidence="4 9" id="KW-0812">Transmembrane</keyword>
<feature type="domain" description="G-protein coupled receptors family 1 profile" evidence="11">
    <location>
        <begin position="55"/>
        <end position="306"/>
    </location>
</feature>
<gene>
    <name evidence="12" type="ORF">SPARVUS_LOCUS2503453</name>
</gene>
<comment type="similarity">
    <text evidence="9">Belongs to the G-protein coupled receptor 1 family.</text>
</comment>
<dbReference type="Pfam" id="PF13853">
    <property type="entry name" value="7tm_4"/>
    <property type="match status" value="1"/>
</dbReference>
<evidence type="ECO:0000256" key="3">
    <source>
        <dbReference type="ARBA" id="ARBA00022606"/>
    </source>
</evidence>
<dbReference type="Proteomes" id="UP001162483">
    <property type="component" value="Unassembled WGS sequence"/>
</dbReference>